<gene>
    <name evidence="1" type="ORF">N4R40_12595</name>
</gene>
<accession>A0ABT2PF03</accession>
<dbReference type="Proteomes" id="UP001300496">
    <property type="component" value="Unassembled WGS sequence"/>
</dbReference>
<sequence>MGWRGQDVDVGIYRDNVREYAAKIHGQHPVTRADIEGGRGAGRDRVQHGGMEMEVVVPRSTITRDH</sequence>
<keyword evidence="2" id="KW-1185">Reference proteome</keyword>
<dbReference type="EMBL" id="JAODOR010000017">
    <property type="protein sequence ID" value="MCT9003198.1"/>
    <property type="molecule type" value="Genomic_DNA"/>
</dbReference>
<comment type="caution">
    <text evidence="1">The sequence shown here is derived from an EMBL/GenBank/DDBJ whole genome shotgun (WGS) entry which is preliminary data.</text>
</comment>
<organism evidence="1 2">
    <name type="scientific">Microbacterium memoriense</name>
    <dbReference type="NCBI Taxonomy" id="2978350"/>
    <lineage>
        <taxon>Bacteria</taxon>
        <taxon>Bacillati</taxon>
        <taxon>Actinomycetota</taxon>
        <taxon>Actinomycetes</taxon>
        <taxon>Micrococcales</taxon>
        <taxon>Microbacteriaceae</taxon>
        <taxon>Microbacterium</taxon>
    </lineage>
</organism>
<protein>
    <submittedName>
        <fullName evidence="1">Uncharacterized protein</fullName>
    </submittedName>
</protein>
<name>A0ABT2PF03_9MICO</name>
<evidence type="ECO:0000313" key="2">
    <source>
        <dbReference type="Proteomes" id="UP001300496"/>
    </source>
</evidence>
<dbReference type="RefSeq" id="WP_261607730.1">
    <property type="nucleotide sequence ID" value="NZ_JAODOR010000017.1"/>
</dbReference>
<proteinExistence type="predicted"/>
<reference evidence="1 2" key="1">
    <citation type="journal article" date="2024" name="Int. J. Syst. Evol. Microbiol.">
        <title>Microbacterium memoriense sp. nov., a member of the Actinomycetota from marine beach sediment of the north coast of Portugal.</title>
        <authorList>
            <person name="Santos J.D.N.D."/>
            <person name="Klimek D."/>
            <person name="Calusinska M."/>
            <person name="Lobo-da-Cunha A."/>
            <person name="Catita J."/>
            <person name="Goncalves H."/>
            <person name="Gonzalez I."/>
            <person name="Lage O.M."/>
        </authorList>
    </citation>
    <scope>NUCLEOTIDE SEQUENCE [LARGE SCALE GENOMIC DNA]</scope>
    <source>
        <strain evidence="1 2">PMIC_1C1B</strain>
    </source>
</reference>
<evidence type="ECO:0000313" key="1">
    <source>
        <dbReference type="EMBL" id="MCT9003198.1"/>
    </source>
</evidence>